<keyword evidence="1" id="KW-0472">Membrane</keyword>
<feature type="transmembrane region" description="Helical" evidence="1">
    <location>
        <begin position="178"/>
        <end position="201"/>
    </location>
</feature>
<feature type="signal peptide" evidence="2">
    <location>
        <begin position="1"/>
        <end position="28"/>
    </location>
</feature>
<comment type="caution">
    <text evidence="3">The sequence shown here is derived from an EMBL/GenBank/DDBJ whole genome shotgun (WGS) entry which is preliminary data.</text>
</comment>
<keyword evidence="1" id="KW-0812">Transmembrane</keyword>
<protein>
    <submittedName>
        <fullName evidence="3">Uncharacterized protein</fullName>
    </submittedName>
</protein>
<reference evidence="3 4" key="1">
    <citation type="submission" date="2024-05" db="EMBL/GenBank/DDBJ databases">
        <authorList>
            <person name="Wallberg A."/>
        </authorList>
    </citation>
    <scope>NUCLEOTIDE SEQUENCE [LARGE SCALE GENOMIC DNA]</scope>
</reference>
<keyword evidence="2" id="KW-0732">Signal</keyword>
<keyword evidence="1" id="KW-1133">Transmembrane helix</keyword>
<name>A0AAV2R3C8_MEGNR</name>
<evidence type="ECO:0000313" key="3">
    <source>
        <dbReference type="EMBL" id="CAL4107965.1"/>
    </source>
</evidence>
<organism evidence="3 4">
    <name type="scientific">Meganyctiphanes norvegica</name>
    <name type="common">Northern krill</name>
    <name type="synonym">Thysanopoda norvegica</name>
    <dbReference type="NCBI Taxonomy" id="48144"/>
    <lineage>
        <taxon>Eukaryota</taxon>
        <taxon>Metazoa</taxon>
        <taxon>Ecdysozoa</taxon>
        <taxon>Arthropoda</taxon>
        <taxon>Crustacea</taxon>
        <taxon>Multicrustacea</taxon>
        <taxon>Malacostraca</taxon>
        <taxon>Eumalacostraca</taxon>
        <taxon>Eucarida</taxon>
        <taxon>Euphausiacea</taxon>
        <taxon>Euphausiidae</taxon>
        <taxon>Meganyctiphanes</taxon>
    </lineage>
</organism>
<keyword evidence="4" id="KW-1185">Reference proteome</keyword>
<gene>
    <name evidence="3" type="ORF">MNOR_LOCUS18685</name>
</gene>
<proteinExistence type="predicted"/>
<dbReference type="AlphaFoldDB" id="A0AAV2R3C8"/>
<feature type="chain" id="PRO_5043741123" evidence="2">
    <location>
        <begin position="29"/>
        <end position="205"/>
    </location>
</feature>
<accession>A0AAV2R3C8</accession>
<sequence>MLFYESTFMSVTCTLLLLIITLGDYASAETVKESCSEFTEGMIHTSVNPLILYGNGEGNPMVDFMHKDWTQRKPVYEFEMNNTNSWKKFEIYAIYGAKSSFTILDVVVNNGSSSRIGLVPAKEMYIRIKETEGIKWALCQVPQPEEEEEVEEDVMQDSPTLKPKAAAASEYSSTTSDITWVLVAAVVVLFIAVVLLSILLYRKMK</sequence>
<dbReference type="EMBL" id="CAXKWB010013492">
    <property type="protein sequence ID" value="CAL4107965.1"/>
    <property type="molecule type" value="Genomic_DNA"/>
</dbReference>
<evidence type="ECO:0000256" key="1">
    <source>
        <dbReference type="SAM" id="Phobius"/>
    </source>
</evidence>
<evidence type="ECO:0000313" key="4">
    <source>
        <dbReference type="Proteomes" id="UP001497623"/>
    </source>
</evidence>
<dbReference type="Proteomes" id="UP001497623">
    <property type="component" value="Unassembled WGS sequence"/>
</dbReference>
<evidence type="ECO:0000256" key="2">
    <source>
        <dbReference type="SAM" id="SignalP"/>
    </source>
</evidence>